<keyword evidence="2" id="KW-1003">Cell membrane</keyword>
<evidence type="ECO:0000256" key="3">
    <source>
        <dbReference type="ARBA" id="ARBA00022692"/>
    </source>
</evidence>
<evidence type="ECO:0000313" key="8">
    <source>
        <dbReference type="Proteomes" id="UP001589818"/>
    </source>
</evidence>
<dbReference type="Pfam" id="PF01943">
    <property type="entry name" value="Polysacc_synt"/>
    <property type="match status" value="1"/>
</dbReference>
<dbReference type="PANTHER" id="PTHR30250">
    <property type="entry name" value="PST FAMILY PREDICTED COLANIC ACID TRANSPORTER"/>
    <property type="match status" value="1"/>
</dbReference>
<evidence type="ECO:0000256" key="4">
    <source>
        <dbReference type="ARBA" id="ARBA00022989"/>
    </source>
</evidence>
<feature type="transmembrane region" description="Helical" evidence="6">
    <location>
        <begin position="119"/>
        <end position="140"/>
    </location>
</feature>
<feature type="transmembrane region" description="Helical" evidence="6">
    <location>
        <begin position="363"/>
        <end position="383"/>
    </location>
</feature>
<keyword evidence="5 6" id="KW-0472">Membrane</keyword>
<feature type="transmembrane region" description="Helical" evidence="6">
    <location>
        <begin position="447"/>
        <end position="467"/>
    </location>
</feature>
<accession>A0ABV6JF25</accession>
<keyword evidence="3 6" id="KW-0812">Transmembrane</keyword>
<sequence length="518" mass="56582">MQKQSFIRGTFILTSAAFISRILGFMNGIILARILGTEGVGLLMMAQPLVPLVITLTSLGLPVAISKLVAEAEAQGQHHKVKKILIVSLTVTAALSLFLTLLTFIGAKLISHHLLTDQRAYYAMLAITPIAPIVAISSVLKGYFRGRLNMKPLAFSQVIEQLVRIGFIIALVHTLLPYGIEFAAAGAMASSVIGEGVSLLYLISMFKLYRRKKPSGEKWKHNLQHGRKTLHELLRIGLPTTGNGIIDSIYRAFQPILITQSLIVSGTSTVMATKMYGLLAGYTFPLLFLPSFITQSISTALLPAISEAKAQNNQVLIHHRIEQALRISLIVGAPSTVILFIWADPLTTVLYHAPEAGKLLRMIAPIFILHYFEGPLHAVLLGLGKAKTTMVNFIVSTLIKIGCIILFGTKLGIAGVILGINIGICLLTLFNFYSVSRSIGLYVNTRILVKVGFCTLFMAISGHYSLLYMQQSAYPLLLTLTVTISLSLLVYLAGLFATSLIKKTDLHRVPLLRRITPK</sequence>
<keyword evidence="4 6" id="KW-1133">Transmembrane helix</keyword>
<evidence type="ECO:0000256" key="2">
    <source>
        <dbReference type="ARBA" id="ARBA00022475"/>
    </source>
</evidence>
<dbReference type="InterPro" id="IPR050833">
    <property type="entry name" value="Poly_Biosynth_Transport"/>
</dbReference>
<organism evidence="7 8">
    <name type="scientific">Paenibacillus mendelii</name>
    <dbReference type="NCBI Taxonomy" id="206163"/>
    <lineage>
        <taxon>Bacteria</taxon>
        <taxon>Bacillati</taxon>
        <taxon>Bacillota</taxon>
        <taxon>Bacilli</taxon>
        <taxon>Bacillales</taxon>
        <taxon>Paenibacillaceae</taxon>
        <taxon>Paenibacillus</taxon>
    </lineage>
</organism>
<feature type="transmembrane region" description="Helical" evidence="6">
    <location>
        <begin position="152"/>
        <end position="176"/>
    </location>
</feature>
<keyword evidence="8" id="KW-1185">Reference proteome</keyword>
<comment type="caution">
    <text evidence="7">The sequence shown here is derived from an EMBL/GenBank/DDBJ whole genome shotgun (WGS) entry which is preliminary data.</text>
</comment>
<dbReference type="InterPro" id="IPR014249">
    <property type="entry name" value="Spore_V_B"/>
</dbReference>
<feature type="transmembrane region" description="Helical" evidence="6">
    <location>
        <begin position="390"/>
        <end position="407"/>
    </location>
</feature>
<feature type="transmembrane region" description="Helical" evidence="6">
    <location>
        <begin position="41"/>
        <end position="63"/>
    </location>
</feature>
<dbReference type="NCBIfam" id="TIGR02900">
    <property type="entry name" value="spore_V_B"/>
    <property type="match status" value="1"/>
</dbReference>
<feature type="transmembrane region" description="Helical" evidence="6">
    <location>
        <begin position="282"/>
        <end position="303"/>
    </location>
</feature>
<feature type="transmembrane region" description="Helical" evidence="6">
    <location>
        <begin position="182"/>
        <end position="203"/>
    </location>
</feature>
<dbReference type="EMBL" id="JBHLVF010000041">
    <property type="protein sequence ID" value="MFC0394467.1"/>
    <property type="molecule type" value="Genomic_DNA"/>
</dbReference>
<evidence type="ECO:0000256" key="6">
    <source>
        <dbReference type="SAM" id="Phobius"/>
    </source>
</evidence>
<dbReference type="Proteomes" id="UP001589818">
    <property type="component" value="Unassembled WGS sequence"/>
</dbReference>
<dbReference type="CDD" id="cd13124">
    <property type="entry name" value="MATE_SpoVB_like"/>
    <property type="match status" value="1"/>
</dbReference>
<dbReference type="PANTHER" id="PTHR30250:SF24">
    <property type="entry name" value="STAGE V SPORULATION PROTEIN B"/>
    <property type="match status" value="1"/>
</dbReference>
<proteinExistence type="predicted"/>
<name>A0ABV6JF25_9BACL</name>
<evidence type="ECO:0000313" key="7">
    <source>
        <dbReference type="EMBL" id="MFC0394467.1"/>
    </source>
</evidence>
<feature type="transmembrane region" description="Helical" evidence="6">
    <location>
        <begin position="473"/>
        <end position="498"/>
    </location>
</feature>
<dbReference type="RefSeq" id="WP_204815603.1">
    <property type="nucleotide sequence ID" value="NZ_JANHOF010000001.1"/>
</dbReference>
<evidence type="ECO:0000256" key="5">
    <source>
        <dbReference type="ARBA" id="ARBA00023136"/>
    </source>
</evidence>
<comment type="subcellular location">
    <subcellularLocation>
        <location evidence="1">Cell membrane</location>
        <topology evidence="1">Multi-pass membrane protein</topology>
    </subcellularLocation>
</comment>
<dbReference type="InterPro" id="IPR024923">
    <property type="entry name" value="PG_synth_SpoVB"/>
</dbReference>
<dbReference type="InterPro" id="IPR002797">
    <property type="entry name" value="Polysacc_synth"/>
</dbReference>
<gene>
    <name evidence="7" type="primary">spoVB</name>
    <name evidence="7" type="ORF">ACFFJ8_24300</name>
</gene>
<reference evidence="7 8" key="1">
    <citation type="submission" date="2024-09" db="EMBL/GenBank/DDBJ databases">
        <authorList>
            <person name="Sun Q."/>
            <person name="Mori K."/>
        </authorList>
    </citation>
    <scope>NUCLEOTIDE SEQUENCE [LARGE SCALE GENOMIC DNA]</scope>
    <source>
        <strain evidence="7 8">CCM 4839</strain>
    </source>
</reference>
<protein>
    <submittedName>
        <fullName evidence="7">Stage V sporulation protein B</fullName>
    </submittedName>
</protein>
<feature type="transmembrane region" description="Helical" evidence="6">
    <location>
        <begin position="84"/>
        <end position="107"/>
    </location>
</feature>
<evidence type="ECO:0000256" key="1">
    <source>
        <dbReference type="ARBA" id="ARBA00004651"/>
    </source>
</evidence>
<feature type="transmembrane region" description="Helical" evidence="6">
    <location>
        <begin position="324"/>
        <end position="343"/>
    </location>
</feature>
<dbReference type="PIRSF" id="PIRSF038958">
    <property type="entry name" value="PG_synth_SpoVB"/>
    <property type="match status" value="1"/>
</dbReference>
<feature type="transmembrane region" description="Helical" evidence="6">
    <location>
        <begin position="413"/>
        <end position="435"/>
    </location>
</feature>
<feature type="transmembrane region" description="Helical" evidence="6">
    <location>
        <begin position="12"/>
        <end position="35"/>
    </location>
</feature>
<feature type="transmembrane region" description="Helical" evidence="6">
    <location>
        <begin position="256"/>
        <end position="276"/>
    </location>
</feature>